<dbReference type="EMBL" id="UOGI01000003">
    <property type="protein sequence ID" value="VAX27539.1"/>
    <property type="molecule type" value="Genomic_DNA"/>
</dbReference>
<accession>A0A3B1CBF6</accession>
<dbReference type="AlphaFoldDB" id="A0A3B1CBF6"/>
<name>A0A3B1CBF6_9ZZZZ</name>
<gene>
    <name evidence="2" type="ORF">MNBD_NITROSPIRAE03-353</name>
</gene>
<proteinExistence type="predicted"/>
<evidence type="ECO:0000256" key="1">
    <source>
        <dbReference type="SAM" id="Coils"/>
    </source>
</evidence>
<sequence>MQEEKNLINMTVEELEKELEFTKECLRDEVELYNFTFNKSSVHIGAVESLAIQEEHEEKCREYNQRIEKIEDLLRKQ</sequence>
<reference evidence="2" key="1">
    <citation type="submission" date="2018-06" db="EMBL/GenBank/DDBJ databases">
        <authorList>
            <person name="Zhirakovskaya E."/>
        </authorList>
    </citation>
    <scope>NUCLEOTIDE SEQUENCE</scope>
</reference>
<evidence type="ECO:0000313" key="2">
    <source>
        <dbReference type="EMBL" id="VAX27539.1"/>
    </source>
</evidence>
<keyword evidence="1" id="KW-0175">Coiled coil</keyword>
<feature type="coiled-coil region" evidence="1">
    <location>
        <begin position="12"/>
        <end position="73"/>
    </location>
</feature>
<protein>
    <submittedName>
        <fullName evidence="2">Uncharacterized protein</fullName>
    </submittedName>
</protein>
<organism evidence="2">
    <name type="scientific">hydrothermal vent metagenome</name>
    <dbReference type="NCBI Taxonomy" id="652676"/>
    <lineage>
        <taxon>unclassified sequences</taxon>
        <taxon>metagenomes</taxon>
        <taxon>ecological metagenomes</taxon>
    </lineage>
</organism>